<protein>
    <submittedName>
        <fullName evidence="2">Uncharacterized protein</fullName>
    </submittedName>
</protein>
<feature type="region of interest" description="Disordered" evidence="1">
    <location>
        <begin position="365"/>
        <end position="421"/>
    </location>
</feature>
<evidence type="ECO:0000313" key="3">
    <source>
        <dbReference type="Proteomes" id="UP000011668"/>
    </source>
</evidence>
<organism evidence="2 3">
    <name type="scientific">Thanatephorus cucumeris (strain AG1-IA)</name>
    <name type="common">Rice sheath blight fungus</name>
    <name type="synonym">Rhizoctonia solani</name>
    <dbReference type="NCBI Taxonomy" id="983506"/>
    <lineage>
        <taxon>Eukaryota</taxon>
        <taxon>Fungi</taxon>
        <taxon>Dikarya</taxon>
        <taxon>Basidiomycota</taxon>
        <taxon>Agaricomycotina</taxon>
        <taxon>Agaricomycetes</taxon>
        <taxon>Cantharellales</taxon>
        <taxon>Ceratobasidiaceae</taxon>
        <taxon>Rhizoctonia</taxon>
        <taxon>Rhizoctonia solani AG-1</taxon>
    </lineage>
</organism>
<dbReference type="HOGENOM" id="CLU_652432_0_0_1"/>
<gene>
    <name evidence="2" type="ORF">AG1IA_05247</name>
</gene>
<comment type="caution">
    <text evidence="2">The sequence shown here is derived from an EMBL/GenBank/DDBJ whole genome shotgun (WGS) entry which is preliminary data.</text>
</comment>
<proteinExistence type="predicted"/>
<sequence length="421" mass="46738">MLPGLPLSEQLAGAKTKISPSRNALSTSLLFWALAINAGEMPPPLHQNAHLGREVTHGVIPATLHVLALPLHLSKPVRSPLKSPINQQYTHAGVSWGLTLGLGVDLLSRNYRADNTLWPGSTISKGDFSIRRAADSFQGHQLCRHRQHHLSEVGETEEPGWFVFLLSKEALARSIFFYTVFDISRKSLGAQSDLEWTHAQCLQTLVRMRWIIAVFKGLEFPRVEHYIEVAHCYKAQFIHSFYFMTNNETTSDHQASNRAAGIDLPGTGNRVHKTFRPLAGRVRCGENAWMLELVVLDRPGCSLPRFTTDNRLVRNELQVHCPSSVRDKKILGQQTNNDRHNRFANKFTCARVQGEAHRYGILRLEESSTDETGETGNAKRSLGDHRSRVGVVGRGGSRSRCGTSNRGSRPDSAGRGSTTGG</sequence>
<reference evidence="2 3" key="1">
    <citation type="journal article" date="2013" name="Nat. Commun.">
        <title>The evolution and pathogenic mechanisms of the rice sheath blight pathogen.</title>
        <authorList>
            <person name="Zheng A."/>
            <person name="Lin R."/>
            <person name="Xu L."/>
            <person name="Qin P."/>
            <person name="Tang C."/>
            <person name="Ai P."/>
            <person name="Zhang D."/>
            <person name="Liu Y."/>
            <person name="Sun Z."/>
            <person name="Feng H."/>
            <person name="Wang Y."/>
            <person name="Chen Y."/>
            <person name="Liang X."/>
            <person name="Fu R."/>
            <person name="Li Q."/>
            <person name="Zhang J."/>
            <person name="Yu X."/>
            <person name="Xie Z."/>
            <person name="Ding L."/>
            <person name="Guan P."/>
            <person name="Tang J."/>
            <person name="Liang Y."/>
            <person name="Wang S."/>
            <person name="Deng Q."/>
            <person name="Li S."/>
            <person name="Zhu J."/>
            <person name="Wang L."/>
            <person name="Liu H."/>
            <person name="Li P."/>
        </authorList>
    </citation>
    <scope>NUCLEOTIDE SEQUENCE [LARGE SCALE GENOMIC DNA]</scope>
    <source>
        <strain evidence="3">AG-1 IA</strain>
    </source>
</reference>
<name>L8WVC5_THACA</name>
<evidence type="ECO:0000256" key="1">
    <source>
        <dbReference type="SAM" id="MobiDB-lite"/>
    </source>
</evidence>
<dbReference type="AlphaFoldDB" id="L8WVC5"/>
<evidence type="ECO:0000313" key="2">
    <source>
        <dbReference type="EMBL" id="ELU40723.1"/>
    </source>
</evidence>
<keyword evidence="3" id="KW-1185">Reference proteome</keyword>
<dbReference type="EMBL" id="AFRT01001351">
    <property type="protein sequence ID" value="ELU40723.1"/>
    <property type="molecule type" value="Genomic_DNA"/>
</dbReference>
<accession>L8WVC5</accession>
<dbReference type="Proteomes" id="UP000011668">
    <property type="component" value="Unassembled WGS sequence"/>
</dbReference>
<feature type="compositionally biased region" description="Low complexity" evidence="1">
    <location>
        <begin position="398"/>
        <end position="407"/>
    </location>
</feature>